<feature type="domain" description="ABC transporter" evidence="11">
    <location>
        <begin position="272"/>
        <end position="495"/>
    </location>
</feature>
<dbReference type="SMART" id="SM00382">
    <property type="entry name" value="AAA"/>
    <property type="match status" value="2"/>
</dbReference>
<evidence type="ECO:0000259" key="11">
    <source>
        <dbReference type="PROSITE" id="PS50893"/>
    </source>
</evidence>
<evidence type="ECO:0000256" key="7">
    <source>
        <dbReference type="ARBA" id="ARBA00022840"/>
    </source>
</evidence>
<gene>
    <name evidence="12" type="ORF">HMPREF0762_00406</name>
</gene>
<dbReference type="OrthoDB" id="7757085at2"/>
<evidence type="ECO:0000256" key="9">
    <source>
        <dbReference type="ARBA" id="ARBA00023136"/>
    </source>
</evidence>
<keyword evidence="5" id="KW-0677">Repeat</keyword>
<keyword evidence="9" id="KW-0472">Membrane</keyword>
<protein>
    <submittedName>
        <fullName evidence="12">ABC transporter, ATP-binding protein</fullName>
    </submittedName>
</protein>
<evidence type="ECO:0000256" key="3">
    <source>
        <dbReference type="ARBA" id="ARBA00022448"/>
    </source>
</evidence>
<evidence type="ECO:0000313" key="13">
    <source>
        <dbReference type="Proteomes" id="UP000006001"/>
    </source>
</evidence>
<evidence type="ECO:0000256" key="5">
    <source>
        <dbReference type="ARBA" id="ARBA00022737"/>
    </source>
</evidence>
<dbReference type="SUPFAM" id="SSF52540">
    <property type="entry name" value="P-loop containing nucleoside triphosphate hydrolases"/>
    <property type="match status" value="2"/>
</dbReference>
<reference evidence="12" key="1">
    <citation type="submission" date="2009-10" db="EMBL/GenBank/DDBJ databases">
        <authorList>
            <person name="Weinstock G."/>
            <person name="Sodergren E."/>
            <person name="Clifton S."/>
            <person name="Fulton L."/>
            <person name="Fulton B."/>
            <person name="Courtney L."/>
            <person name="Fronick C."/>
            <person name="Harrison M."/>
            <person name="Strong C."/>
            <person name="Farmer C."/>
            <person name="Delahaunty K."/>
            <person name="Markovic C."/>
            <person name="Hall O."/>
            <person name="Minx P."/>
            <person name="Tomlinson C."/>
            <person name="Mitreva M."/>
            <person name="Nelson J."/>
            <person name="Hou S."/>
            <person name="Wollam A."/>
            <person name="Pepin K.H."/>
            <person name="Johnson M."/>
            <person name="Bhonagiri V."/>
            <person name="Nash W.E."/>
            <person name="Warren W."/>
            <person name="Chinwalla A."/>
            <person name="Mardis E.R."/>
            <person name="Wilson R.K."/>
        </authorList>
    </citation>
    <scope>NUCLEOTIDE SEQUENCE [LARGE SCALE GENOMIC DNA]</scope>
    <source>
        <strain evidence="12">ATCC 700122</strain>
    </source>
</reference>
<dbReference type="PANTHER" id="PTHR43553:SF23">
    <property type="entry name" value="ABC TRANSPORTER ATP-BINDING COMPONENT"/>
    <property type="match status" value="1"/>
</dbReference>
<dbReference type="STRING" id="649764.HMPREF0762_00406"/>
<name>D0WF88_SLAES</name>
<dbReference type="InterPro" id="IPR003593">
    <property type="entry name" value="AAA+_ATPase"/>
</dbReference>
<accession>D0WF88</accession>
<keyword evidence="6" id="KW-0547">Nucleotide-binding</keyword>
<dbReference type="GO" id="GO:0043190">
    <property type="term" value="C:ATP-binding cassette (ABC) transporter complex"/>
    <property type="evidence" value="ECO:0007669"/>
    <property type="project" value="TreeGrafter"/>
</dbReference>
<keyword evidence="7 12" id="KW-0067">ATP-binding</keyword>
<comment type="subcellular location">
    <subcellularLocation>
        <location evidence="1">Cell membrane</location>
        <topology evidence="1">Peripheral membrane protein</topology>
    </subcellularLocation>
</comment>
<evidence type="ECO:0000256" key="1">
    <source>
        <dbReference type="ARBA" id="ARBA00004202"/>
    </source>
</evidence>
<proteinExistence type="inferred from homology"/>
<dbReference type="AlphaFoldDB" id="D0WF88"/>
<organism evidence="12 13">
    <name type="scientific">Slackia exigua (strain ATCC 700122 / DSM 15923 / CIP 105133 / JCM 11022 / KCTC 5966 / S-7)</name>
    <dbReference type="NCBI Taxonomy" id="649764"/>
    <lineage>
        <taxon>Bacteria</taxon>
        <taxon>Bacillati</taxon>
        <taxon>Actinomycetota</taxon>
        <taxon>Coriobacteriia</taxon>
        <taxon>Eggerthellales</taxon>
        <taxon>Eggerthellaceae</taxon>
        <taxon>Slackia</taxon>
    </lineage>
</organism>
<dbReference type="eggNOG" id="COG1129">
    <property type="taxonomic scope" value="Bacteria"/>
</dbReference>
<comment type="similarity">
    <text evidence="2">Belongs to the ABC transporter superfamily.</text>
</comment>
<comment type="caution">
    <text evidence="12">The sequence shown here is derived from an EMBL/GenBank/DDBJ whole genome shotgun (WGS) entry which is preliminary data.</text>
</comment>
<feature type="domain" description="ABC transporter" evidence="11">
    <location>
        <begin position="2"/>
        <end position="241"/>
    </location>
</feature>
<dbReference type="HOGENOM" id="CLU_000604_86_7_11"/>
<evidence type="ECO:0000313" key="12">
    <source>
        <dbReference type="EMBL" id="EEZ61772.1"/>
    </source>
</evidence>
<dbReference type="Proteomes" id="UP000006001">
    <property type="component" value="Unassembled WGS sequence"/>
</dbReference>
<evidence type="ECO:0000256" key="8">
    <source>
        <dbReference type="ARBA" id="ARBA00022967"/>
    </source>
</evidence>
<keyword evidence="13" id="KW-1185">Reference proteome</keyword>
<dbReference type="GO" id="GO:0005524">
    <property type="term" value="F:ATP binding"/>
    <property type="evidence" value="ECO:0007669"/>
    <property type="project" value="UniProtKB-KW"/>
</dbReference>
<sequence>MIKIENVTYTYPEAVAPALKEVSLSVADGECVLLCGKSGCGKSSVIRLINGMIPNFYEGELTGSVLHDGRLVSELPLYAIAEKTGTVFQNPRTQFYTVNTTSEIAFGCENLGMPRERIVERVQRTVEDLEIEDLMDRSIFELSGGEKQIVAFASVYAMRPSVYVLDEPSANLDMSAVERLRRILALLKRQGATIVIAEHRLFYLRDLFDRAVCMEDGRVRAEYTQSELAAFDAAERERMGLRFLSLAEAPVRASNSDVTAAVRAGAVPGERLVLSRLEGFRGKQRVLCVENETFEAGRIHAVVGPNGAGKSTFAAALCATLKKASADCSLDGERLSARRRLKLSYLVMQEVGHQIFSDSVETEVTLGSREADEAARARKLEHVLDDLDLSGLEQRHPMTLSGGQKQRVIIASACFSGKRVLLFDEPTSGLDYAHMLQTARILRRLRDAGAFIFVITHDYELIAEVCDEVVHLKDGAIRERYDMDEAGVAKLKRFFGM</sequence>
<dbReference type="RefSeq" id="WP_006361658.1">
    <property type="nucleotide sequence ID" value="NZ_GG700630.1"/>
</dbReference>
<dbReference type="InterPro" id="IPR050095">
    <property type="entry name" value="ECF_ABC_transporter_ATP-bd"/>
</dbReference>
<keyword evidence="8" id="KW-1278">Translocase</keyword>
<dbReference type="PANTHER" id="PTHR43553">
    <property type="entry name" value="HEAVY METAL TRANSPORTER"/>
    <property type="match status" value="1"/>
</dbReference>
<evidence type="ECO:0000256" key="10">
    <source>
        <dbReference type="ARBA" id="ARBA00025157"/>
    </source>
</evidence>
<dbReference type="Gene3D" id="3.40.50.300">
    <property type="entry name" value="P-loop containing nucleotide triphosphate hydrolases"/>
    <property type="match status" value="2"/>
</dbReference>
<evidence type="ECO:0000256" key="6">
    <source>
        <dbReference type="ARBA" id="ARBA00022741"/>
    </source>
</evidence>
<keyword evidence="3" id="KW-0813">Transport</keyword>
<evidence type="ECO:0000256" key="4">
    <source>
        <dbReference type="ARBA" id="ARBA00022475"/>
    </source>
</evidence>
<evidence type="ECO:0000256" key="2">
    <source>
        <dbReference type="ARBA" id="ARBA00005417"/>
    </source>
</evidence>
<dbReference type="InterPro" id="IPR027417">
    <property type="entry name" value="P-loop_NTPase"/>
</dbReference>
<dbReference type="GO" id="GO:0016887">
    <property type="term" value="F:ATP hydrolysis activity"/>
    <property type="evidence" value="ECO:0007669"/>
    <property type="project" value="InterPro"/>
</dbReference>
<dbReference type="EMBL" id="ACUX02000005">
    <property type="protein sequence ID" value="EEZ61772.1"/>
    <property type="molecule type" value="Genomic_DNA"/>
</dbReference>
<dbReference type="Pfam" id="PF00005">
    <property type="entry name" value="ABC_tran"/>
    <property type="match status" value="2"/>
</dbReference>
<dbReference type="InterPro" id="IPR003439">
    <property type="entry name" value="ABC_transporter-like_ATP-bd"/>
</dbReference>
<dbReference type="GeneID" id="85007050"/>
<comment type="function">
    <text evidence="10">Probably part of an ABC transporter complex. Responsible for energy coupling to the transport system.</text>
</comment>
<dbReference type="PROSITE" id="PS50893">
    <property type="entry name" value="ABC_TRANSPORTER_2"/>
    <property type="match status" value="2"/>
</dbReference>
<dbReference type="InterPro" id="IPR015856">
    <property type="entry name" value="ABC_transpr_CbiO/EcfA_su"/>
</dbReference>
<dbReference type="CDD" id="cd03225">
    <property type="entry name" value="ABC_cobalt_CbiO_domain1"/>
    <property type="match status" value="1"/>
</dbReference>
<keyword evidence="4" id="KW-1003">Cell membrane</keyword>
<dbReference type="GO" id="GO:0042626">
    <property type="term" value="F:ATPase-coupled transmembrane transporter activity"/>
    <property type="evidence" value="ECO:0007669"/>
    <property type="project" value="TreeGrafter"/>
</dbReference>